<gene>
    <name evidence="1" type="ORF">CPBF424_03420</name>
</gene>
<accession>A0AA46C536</accession>
<dbReference type="AlphaFoldDB" id="A0AA46C536"/>
<evidence type="ECO:0000313" key="2">
    <source>
        <dbReference type="Proteomes" id="UP000254168"/>
    </source>
</evidence>
<organism evidence="1 2">
    <name type="scientific">Xanthomonas euroxanthea</name>
    <dbReference type="NCBI Taxonomy" id="2259622"/>
    <lineage>
        <taxon>Bacteria</taxon>
        <taxon>Pseudomonadati</taxon>
        <taxon>Pseudomonadota</taxon>
        <taxon>Gammaproteobacteria</taxon>
        <taxon>Lysobacterales</taxon>
        <taxon>Lysobacteraceae</taxon>
        <taxon>Xanthomonas</taxon>
    </lineage>
</organism>
<dbReference type="EMBL" id="UIHB01000001">
    <property type="protein sequence ID" value="SUZ26586.1"/>
    <property type="molecule type" value="Genomic_DNA"/>
</dbReference>
<reference evidence="1 2" key="1">
    <citation type="submission" date="2018-06" db="EMBL/GenBank/DDBJ databases">
        <authorList>
            <person name="Pothier F. J."/>
        </authorList>
    </citation>
    <scope>NUCLEOTIDE SEQUENCE [LARGE SCALE GENOMIC DNA]</scope>
    <source>
        <strain evidence="1 2">CPBF 424</strain>
    </source>
</reference>
<dbReference type="Proteomes" id="UP000254168">
    <property type="component" value="Unassembled WGS sequence"/>
</dbReference>
<keyword evidence="2" id="KW-1185">Reference proteome</keyword>
<name>A0AA46C536_9XANT</name>
<protein>
    <submittedName>
        <fullName evidence="1">Uncharacterized protein</fullName>
    </submittedName>
</protein>
<sequence>MIATLFIALLAASSSTVPVTEQPALQCNIGPALKQFGGNEWLIYGCADGRSVVVAARAPNPAAPFVFILMPDGNGGIELRGEGNGTESATKPAYDRLSKMPSSGLAALFQEASRANGR</sequence>
<proteinExistence type="predicted"/>
<comment type="caution">
    <text evidence="1">The sequence shown here is derived from an EMBL/GenBank/DDBJ whole genome shotgun (WGS) entry which is preliminary data.</text>
</comment>
<evidence type="ECO:0000313" key="1">
    <source>
        <dbReference type="EMBL" id="SUZ26586.1"/>
    </source>
</evidence>